<protein>
    <submittedName>
        <fullName evidence="2">Uncharacterized protein</fullName>
    </submittedName>
</protein>
<dbReference type="Proteomes" id="UP000617544">
    <property type="component" value="Unassembled WGS sequence"/>
</dbReference>
<evidence type="ECO:0000313" key="3">
    <source>
        <dbReference type="Proteomes" id="UP000617544"/>
    </source>
</evidence>
<sequence length="123" mass="13545">MKEIGKKYISAISFIFLIGISISLAENYSLPIAVALALVSTVLAILVPWIIIFRVSKRKFRHSIFLAFLLASLWEFFCSYLTLMLGYPLWKIFFNAGIGGIVVTAIIAIGGMIKAKGVSAEVK</sequence>
<dbReference type="GeneID" id="1442639"/>
<keyword evidence="1" id="KW-0812">Transmembrane</keyword>
<feature type="transmembrane region" description="Helical" evidence="1">
    <location>
        <begin position="64"/>
        <end position="86"/>
    </location>
</feature>
<evidence type="ECO:0000313" key="2">
    <source>
        <dbReference type="EMBL" id="HII60757.1"/>
    </source>
</evidence>
<proteinExistence type="predicted"/>
<feature type="transmembrane region" description="Helical" evidence="1">
    <location>
        <begin position="92"/>
        <end position="113"/>
    </location>
</feature>
<feature type="transmembrane region" description="Helical" evidence="1">
    <location>
        <begin position="7"/>
        <end position="25"/>
    </location>
</feature>
<name>A0A832WJ01_PYRHR</name>
<feature type="transmembrane region" description="Helical" evidence="1">
    <location>
        <begin position="31"/>
        <end position="52"/>
    </location>
</feature>
<dbReference type="RefSeq" id="WP_010885857.1">
    <property type="nucleotide sequence ID" value="NZ_DUJN01000002.1"/>
</dbReference>
<dbReference type="EMBL" id="DUJN01000002">
    <property type="protein sequence ID" value="HII60757.1"/>
    <property type="molecule type" value="Genomic_DNA"/>
</dbReference>
<reference evidence="2" key="1">
    <citation type="journal article" date="2020" name="bioRxiv">
        <title>A rank-normalized archaeal taxonomy based on genome phylogeny resolves widespread incomplete and uneven classifications.</title>
        <authorList>
            <person name="Rinke C."/>
            <person name="Chuvochina M."/>
            <person name="Mussig A.J."/>
            <person name="Chaumeil P.-A."/>
            <person name="Waite D.W."/>
            <person name="Whitman W.B."/>
            <person name="Parks D.H."/>
            <person name="Hugenholtz P."/>
        </authorList>
    </citation>
    <scope>NUCLEOTIDE SEQUENCE</scope>
    <source>
        <strain evidence="2">UBA8834</strain>
    </source>
</reference>
<keyword evidence="1" id="KW-0472">Membrane</keyword>
<comment type="caution">
    <text evidence="2">The sequence shown here is derived from an EMBL/GenBank/DDBJ whole genome shotgun (WGS) entry which is preliminary data.</text>
</comment>
<organism evidence="2 3">
    <name type="scientific">Pyrococcus horikoshii</name>
    <dbReference type="NCBI Taxonomy" id="53953"/>
    <lineage>
        <taxon>Archaea</taxon>
        <taxon>Methanobacteriati</taxon>
        <taxon>Methanobacteriota</taxon>
        <taxon>Thermococci</taxon>
        <taxon>Thermococcales</taxon>
        <taxon>Thermococcaceae</taxon>
        <taxon>Pyrococcus</taxon>
    </lineage>
</organism>
<keyword evidence="1" id="KW-1133">Transmembrane helix</keyword>
<dbReference type="AlphaFoldDB" id="A0A832WJ01"/>
<accession>A0A832WJ01</accession>
<evidence type="ECO:0000256" key="1">
    <source>
        <dbReference type="SAM" id="Phobius"/>
    </source>
</evidence>
<dbReference type="OMA" id="IFFNAGI"/>
<gene>
    <name evidence="2" type="ORF">HA331_03195</name>
</gene>